<dbReference type="Proteomes" id="UP000267921">
    <property type="component" value="Unassembled WGS sequence"/>
</dbReference>
<reference evidence="3 5" key="2">
    <citation type="submission" date="2016-10" db="EMBL/GenBank/DDBJ databases">
        <authorList>
            <person name="de Groot N.N."/>
        </authorList>
    </citation>
    <scope>NUCLEOTIDE SEQUENCE [LARGE SCALE GENOMIC DNA]</scope>
    <source>
        <strain evidence="3 5">Z-7982</strain>
    </source>
</reference>
<reference evidence="1 4" key="1">
    <citation type="submission" date="2016-10" db="EMBL/GenBank/DDBJ databases">
        <title>Methanohalophilus halophilus.</title>
        <authorList>
            <person name="L'haridon S."/>
        </authorList>
    </citation>
    <scope>NUCLEOTIDE SEQUENCE [LARGE SCALE GENOMIC DNA]</scope>
    <source>
        <strain evidence="1 4">Z-7982</strain>
    </source>
</reference>
<keyword evidence="4" id="KW-1185">Reference proteome</keyword>
<gene>
    <name evidence="1" type="ORF">BHR79_10195</name>
    <name evidence="2" type="ORF">EFE40_05060</name>
    <name evidence="3" type="ORF">SAMN04515625_0959</name>
</gene>
<organism evidence="1 4">
    <name type="scientific">Methanohalophilus halophilus</name>
    <dbReference type="NCBI Taxonomy" id="2177"/>
    <lineage>
        <taxon>Archaea</taxon>
        <taxon>Methanobacteriati</taxon>
        <taxon>Methanobacteriota</taxon>
        <taxon>Stenosarchaea group</taxon>
        <taxon>Methanomicrobia</taxon>
        <taxon>Methanosarcinales</taxon>
        <taxon>Methanosarcinaceae</taxon>
        <taxon>Methanohalophilus</taxon>
    </lineage>
</organism>
<evidence type="ECO:0000313" key="6">
    <source>
        <dbReference type="Proteomes" id="UP000267921"/>
    </source>
</evidence>
<dbReference type="Pfam" id="PF04322">
    <property type="entry name" value="DUF473"/>
    <property type="match status" value="1"/>
</dbReference>
<dbReference type="Proteomes" id="UP000198669">
    <property type="component" value="Unassembled WGS sequence"/>
</dbReference>
<dbReference type="EMBL" id="FNMU01000002">
    <property type="protein sequence ID" value="SDW41742.1"/>
    <property type="molecule type" value="Genomic_DNA"/>
</dbReference>
<evidence type="ECO:0000313" key="5">
    <source>
        <dbReference type="Proteomes" id="UP000198669"/>
    </source>
</evidence>
<dbReference type="KEGG" id="mhaz:BHR79_10195"/>
<evidence type="ECO:0000313" key="1">
    <source>
        <dbReference type="EMBL" id="APH39808.1"/>
    </source>
</evidence>
<sequence length="129" mass="14696">MEYVALTGISYDVVTDLKNHGLRTIEIRSPHNFFTTLNLNVGENIFLTSTSTQDLTAGTKGIIVKLMQHQVSTHRIINGTDNFYEEREMTMIRIQLQSKCVARVRKVLSNQIGQITLVDAEEMSFYDAR</sequence>
<dbReference type="STRING" id="2177.BHR79_10195"/>
<protein>
    <submittedName>
        <fullName evidence="2">DUF473 domain-containing protein</fullName>
    </submittedName>
</protein>
<dbReference type="Proteomes" id="UP000186879">
    <property type="component" value="Chromosome"/>
</dbReference>
<evidence type="ECO:0000313" key="4">
    <source>
        <dbReference type="Proteomes" id="UP000186879"/>
    </source>
</evidence>
<dbReference type="AlphaFoldDB" id="A0A1L3Q4N7"/>
<dbReference type="InterPro" id="IPR007417">
    <property type="entry name" value="DUF473"/>
</dbReference>
<accession>A0A1L3Q4N7</accession>
<reference evidence="2 6" key="3">
    <citation type="submission" date="2018-10" db="EMBL/GenBank/DDBJ databases">
        <title>Cultivation of a novel Methanohalophilus strain from Kebrit Deep of the Red Sea and a genomic comparison of members of the genus Methanohalophilus.</title>
        <authorList>
            <person name="Guan Y."/>
            <person name="Ngugi D.K."/>
            <person name="Stingl U."/>
        </authorList>
    </citation>
    <scope>NUCLEOTIDE SEQUENCE [LARGE SCALE GENOMIC DNA]</scope>
    <source>
        <strain evidence="2 6">DSM 3094</strain>
    </source>
</reference>
<proteinExistence type="predicted"/>
<dbReference type="OrthoDB" id="49941at2157"/>
<dbReference type="EMBL" id="RJJG01000004">
    <property type="protein sequence ID" value="RNI08847.1"/>
    <property type="molecule type" value="Genomic_DNA"/>
</dbReference>
<dbReference type="EMBL" id="CP017921">
    <property type="protein sequence ID" value="APH39808.1"/>
    <property type="molecule type" value="Genomic_DNA"/>
</dbReference>
<name>A0A1L3Q4N7_9EURY</name>
<dbReference type="GeneID" id="30584146"/>
<evidence type="ECO:0000313" key="2">
    <source>
        <dbReference type="EMBL" id="RNI08847.1"/>
    </source>
</evidence>
<evidence type="ECO:0000313" key="3">
    <source>
        <dbReference type="EMBL" id="SDW41742.1"/>
    </source>
</evidence>
<dbReference type="RefSeq" id="WP_072562221.1">
    <property type="nucleotide sequence ID" value="NZ_CP017921.1"/>
</dbReference>